<gene>
    <name evidence="1" type="primary">50</name>
    <name evidence="1" type="ORF">SEA_TARDUS_50</name>
</gene>
<dbReference type="Proteomes" id="UP001056780">
    <property type="component" value="Segment"/>
</dbReference>
<accession>A0A9E7E517</accession>
<name>A0A9E7E517_9CAUD</name>
<evidence type="ECO:0000313" key="2">
    <source>
        <dbReference type="Proteomes" id="UP001056780"/>
    </source>
</evidence>
<dbReference type="EMBL" id="ON392159">
    <property type="protein sequence ID" value="URC17666.1"/>
    <property type="molecule type" value="Genomic_DNA"/>
</dbReference>
<evidence type="ECO:0000313" key="1">
    <source>
        <dbReference type="EMBL" id="URC17666.1"/>
    </source>
</evidence>
<protein>
    <submittedName>
        <fullName evidence="1">Uncharacterized protein</fullName>
    </submittedName>
</protein>
<sequence length="100" mass="11651">MKLPRILRLSHDLREMTADRDDYRDMLDRRGAACDQRDRTIWQILEIHQPTAWIHGRSLDRPEIVCAECRTETGRMAPWPCATVQAITHEPTPDPENTTT</sequence>
<organism evidence="1 2">
    <name type="scientific">Gordonia phage Tardus</name>
    <dbReference type="NCBI Taxonomy" id="2939734"/>
    <lineage>
        <taxon>Viruses</taxon>
        <taxon>Duplodnaviria</taxon>
        <taxon>Heunggongvirae</taxon>
        <taxon>Uroviricota</taxon>
        <taxon>Caudoviricetes</taxon>
        <taxon>Stackebrandtviridae</taxon>
        <taxon>Schenleyvirinae</taxon>
        <taxon>Zitchvirus</taxon>
        <taxon>Zitchvirus tardus</taxon>
    </lineage>
</organism>
<reference evidence="1" key="1">
    <citation type="submission" date="2022-04" db="EMBL/GenBank/DDBJ databases">
        <authorList>
            <person name="Abdalla N.M."/>
            <person name="Alvarado-Fernandez V.M."/>
            <person name="Barnhill K."/>
            <person name="Biggs A."/>
            <person name="Bland J."/>
            <person name="Coleman C."/>
            <person name="Fakhre D."/>
            <person name="Finocchiaro A."/>
            <person name="Haymond A.J."/>
            <person name="Helton K.M."/>
            <person name="Horne M.E."/>
            <person name="Franco V."/>
            <person name="Iqbal M."/>
            <person name="Kanchibhatta A."/>
            <person name="Knight J."/>
            <person name="Merkher A."/>
            <person name="Nguyen K.P."/>
            <person name="Otero L."/>
            <person name="Patel J."/>
            <person name="Patel S."/>
            <person name="Rainey E."/>
            <person name="Rayala P."/>
            <person name="Ruiz-Houston K.M."/>
            <person name="Sciacchitano A.R."/>
            <person name="Satardekar A."/>
            <person name="Shaikh S.M."/>
            <person name="Stewart E."/>
            <person name="Terron-Osorio A.E."/>
            <person name="Turrell T.C."/>
            <person name="Weitz R.C."/>
            <person name="Pollenz R.S."/>
            <person name="Garlena R.A."/>
            <person name="Russell D.A."/>
            <person name="Jacobs-Sera D."/>
            <person name="Hatfull G.F."/>
        </authorList>
    </citation>
    <scope>NUCLEOTIDE SEQUENCE</scope>
</reference>
<proteinExistence type="predicted"/>
<keyword evidence="2" id="KW-1185">Reference proteome</keyword>